<dbReference type="InterPro" id="IPR050535">
    <property type="entry name" value="DNA_Repair-Maintenance_Comp"/>
</dbReference>
<dbReference type="GO" id="GO:0016787">
    <property type="term" value="F:hydrolase activity"/>
    <property type="evidence" value="ECO:0007669"/>
    <property type="project" value="InterPro"/>
</dbReference>
<dbReference type="SUPFAM" id="SSF56300">
    <property type="entry name" value="Metallo-dependent phosphatases"/>
    <property type="match status" value="1"/>
</dbReference>
<evidence type="ECO:0000259" key="1">
    <source>
        <dbReference type="Pfam" id="PF00149"/>
    </source>
</evidence>
<dbReference type="InterPro" id="IPR004843">
    <property type="entry name" value="Calcineurin-like_PHP"/>
</dbReference>
<proteinExistence type="predicted"/>
<feature type="domain" description="Calcineurin-like phosphoesterase" evidence="1">
    <location>
        <begin position="1"/>
        <end position="91"/>
    </location>
</feature>
<dbReference type="PANTHER" id="PTHR30337:SF0">
    <property type="entry name" value="NUCLEASE SBCCD SUBUNIT D"/>
    <property type="match status" value="1"/>
</dbReference>
<dbReference type="EMBL" id="UINC01191223">
    <property type="protein sequence ID" value="SVE05755.1"/>
    <property type="molecule type" value="Genomic_DNA"/>
</dbReference>
<dbReference type="Gene3D" id="3.60.21.10">
    <property type="match status" value="1"/>
</dbReference>
<dbReference type="InterPro" id="IPR029052">
    <property type="entry name" value="Metallo-depent_PP-like"/>
</dbReference>
<organism evidence="2">
    <name type="scientific">marine metagenome</name>
    <dbReference type="NCBI Taxonomy" id="408172"/>
    <lineage>
        <taxon>unclassified sequences</taxon>
        <taxon>metagenomes</taxon>
        <taxon>ecological metagenomes</taxon>
    </lineage>
</organism>
<sequence>MHIVHFSDLHIGVENYGHINPRTGLSNRLDDFVDTYNEVIDYVINHKTDLVIFAGDAYKSRDPSQTHQKLFAEGLSRMAREGVAVFLVPGN</sequence>
<feature type="non-terminal residue" evidence="2">
    <location>
        <position position="91"/>
    </location>
</feature>
<dbReference type="Pfam" id="PF00149">
    <property type="entry name" value="Metallophos"/>
    <property type="match status" value="1"/>
</dbReference>
<reference evidence="2" key="1">
    <citation type="submission" date="2018-05" db="EMBL/GenBank/DDBJ databases">
        <authorList>
            <person name="Lanie J.A."/>
            <person name="Ng W.-L."/>
            <person name="Kazmierczak K.M."/>
            <person name="Andrzejewski T.M."/>
            <person name="Davidsen T.M."/>
            <person name="Wayne K.J."/>
            <person name="Tettelin H."/>
            <person name="Glass J.I."/>
            <person name="Rusch D."/>
            <person name="Podicherti R."/>
            <person name="Tsui H.-C.T."/>
            <person name="Winkler M.E."/>
        </authorList>
    </citation>
    <scope>NUCLEOTIDE SEQUENCE</scope>
</reference>
<name>A0A383AEY3_9ZZZZ</name>
<dbReference type="AlphaFoldDB" id="A0A383AEY3"/>
<accession>A0A383AEY3</accession>
<gene>
    <name evidence="2" type="ORF">METZ01_LOCUS458609</name>
</gene>
<protein>
    <recommendedName>
        <fullName evidence="1">Calcineurin-like phosphoesterase domain-containing protein</fullName>
    </recommendedName>
</protein>
<evidence type="ECO:0000313" key="2">
    <source>
        <dbReference type="EMBL" id="SVE05755.1"/>
    </source>
</evidence>
<dbReference type="PANTHER" id="PTHR30337">
    <property type="entry name" value="COMPONENT OF ATP-DEPENDENT DSDNA EXONUCLEASE"/>
    <property type="match status" value="1"/>
</dbReference>